<sequence length="199" mass="20409">MYVHPRGPRKLPLHALLLLLLLLLALFWGPTGRPPGPPGRRSAGGASGGPPGAPWGPLGAQGAPPGGPPGAPRGLQKSPRARLEQMVMGSPLSGSTSSLLAEDEAAKEETERLLAVSSLGPADRFRQLIEEEAKLAALAEGGPPGGPRGPPTQRWPWKAGGCCCTLWGPGGPGSSSAAAAANGPNWGWEFCLLLLFSRS</sequence>
<feature type="chain" id="PRO_5004673710" evidence="2">
    <location>
        <begin position="33"/>
        <end position="199"/>
    </location>
</feature>
<keyword evidence="2" id="KW-0732">Signal</keyword>
<feature type="region of interest" description="Disordered" evidence="1">
    <location>
        <begin position="35"/>
        <end position="80"/>
    </location>
</feature>
<gene>
    <name evidence="3" type="ORF">ENH_00005080</name>
</gene>
<organism evidence="3 4">
    <name type="scientific">Eimeria necatrix</name>
    <dbReference type="NCBI Taxonomy" id="51315"/>
    <lineage>
        <taxon>Eukaryota</taxon>
        <taxon>Sar</taxon>
        <taxon>Alveolata</taxon>
        <taxon>Apicomplexa</taxon>
        <taxon>Conoidasida</taxon>
        <taxon>Coccidia</taxon>
        <taxon>Eucoccidiorida</taxon>
        <taxon>Eimeriorina</taxon>
        <taxon>Eimeriidae</taxon>
        <taxon>Eimeria</taxon>
    </lineage>
</organism>
<evidence type="ECO:0000313" key="3">
    <source>
        <dbReference type="EMBL" id="CDJ62105.1"/>
    </source>
</evidence>
<dbReference type="Proteomes" id="UP000030754">
    <property type="component" value="Unassembled WGS sequence"/>
</dbReference>
<dbReference type="AlphaFoldDB" id="U6MKE0"/>
<dbReference type="RefSeq" id="XP_013439467.1">
    <property type="nucleotide sequence ID" value="XM_013584013.1"/>
</dbReference>
<dbReference type="EMBL" id="HG722355">
    <property type="protein sequence ID" value="CDJ62105.1"/>
    <property type="molecule type" value="Genomic_DNA"/>
</dbReference>
<keyword evidence="4" id="KW-1185">Reference proteome</keyword>
<reference evidence="3" key="2">
    <citation type="submission" date="2013-10" db="EMBL/GenBank/DDBJ databases">
        <authorList>
            <person name="Aslett M."/>
        </authorList>
    </citation>
    <scope>NUCLEOTIDE SEQUENCE [LARGE SCALE GENOMIC DNA]</scope>
    <source>
        <strain evidence="3">Houghton</strain>
    </source>
</reference>
<protein>
    <submittedName>
        <fullName evidence="3">Uncharacterized protein</fullName>
    </submittedName>
</protein>
<evidence type="ECO:0000256" key="1">
    <source>
        <dbReference type="SAM" id="MobiDB-lite"/>
    </source>
</evidence>
<proteinExistence type="predicted"/>
<evidence type="ECO:0000256" key="2">
    <source>
        <dbReference type="SAM" id="SignalP"/>
    </source>
</evidence>
<name>U6MKE0_9EIME</name>
<evidence type="ECO:0000313" key="4">
    <source>
        <dbReference type="Proteomes" id="UP000030754"/>
    </source>
</evidence>
<accession>U6MKE0</accession>
<feature type="signal peptide" evidence="2">
    <location>
        <begin position="1"/>
        <end position="32"/>
    </location>
</feature>
<reference evidence="3" key="1">
    <citation type="submission" date="2013-10" db="EMBL/GenBank/DDBJ databases">
        <title>Genomic analysis of the causative agents of coccidiosis in chickens.</title>
        <authorList>
            <person name="Reid A.J."/>
            <person name="Blake D."/>
            <person name="Billington K."/>
            <person name="Browne H."/>
            <person name="Dunn M."/>
            <person name="Hung S."/>
            <person name="Kawahara F."/>
            <person name="Miranda-Saavedra D."/>
            <person name="Mourier T."/>
            <person name="Nagra H."/>
            <person name="Otto T.D."/>
            <person name="Rawlings N."/>
            <person name="Sanchez A."/>
            <person name="Sanders M."/>
            <person name="Subramaniam C."/>
            <person name="Tay Y."/>
            <person name="Dear P."/>
            <person name="Doerig C."/>
            <person name="Gruber A."/>
            <person name="Parkinson J."/>
            <person name="Shirley M."/>
            <person name="Wan K.L."/>
            <person name="Berriman M."/>
            <person name="Tomley F."/>
            <person name="Pain A."/>
        </authorList>
    </citation>
    <scope>NUCLEOTIDE SEQUENCE [LARGE SCALE GENOMIC DNA]</scope>
    <source>
        <strain evidence="3">Houghton</strain>
    </source>
</reference>
<dbReference type="VEuPathDB" id="ToxoDB:ENH_00005080"/>
<dbReference type="GeneID" id="25470699"/>